<reference evidence="1 2" key="1">
    <citation type="journal article" date="2019" name="Int. J. Syst. Evol. Microbiol.">
        <title>The Global Catalogue of Microorganisms (GCM) 10K type strain sequencing project: providing services to taxonomists for standard genome sequencing and annotation.</title>
        <authorList>
            <consortium name="The Broad Institute Genomics Platform"/>
            <consortium name="The Broad Institute Genome Sequencing Center for Infectious Disease"/>
            <person name="Wu L."/>
            <person name="Ma J."/>
        </authorList>
    </citation>
    <scope>NUCLEOTIDE SEQUENCE [LARGE SCALE GENOMIC DNA]</scope>
    <source>
        <strain evidence="1 2">JCM 4542</strain>
    </source>
</reference>
<keyword evidence="2" id="KW-1185">Reference proteome</keyword>
<gene>
    <name evidence="1" type="ORF">GCM10010315_26010</name>
</gene>
<dbReference type="Proteomes" id="UP001500886">
    <property type="component" value="Unassembled WGS sequence"/>
</dbReference>
<evidence type="ECO:0000313" key="1">
    <source>
        <dbReference type="EMBL" id="GAA2715915.1"/>
    </source>
</evidence>
<dbReference type="RefSeq" id="WP_344435211.1">
    <property type="nucleotide sequence ID" value="NZ_BAAASL010000008.1"/>
</dbReference>
<accession>A0ABN3TQM8</accession>
<evidence type="ECO:0008006" key="3">
    <source>
        <dbReference type="Google" id="ProtNLM"/>
    </source>
</evidence>
<protein>
    <recommendedName>
        <fullName evidence="3">Lipoprotein</fullName>
    </recommendedName>
</protein>
<dbReference type="EMBL" id="BAAASL010000008">
    <property type="protein sequence ID" value="GAA2715915.1"/>
    <property type="molecule type" value="Genomic_DNA"/>
</dbReference>
<sequence>MVAYTDLLPYKLTFTQIPWNIDADQRKNAQAILEEALKAGLGYRGGVIGVATSMQESALKNIGYGDATSVGLFQQQDDWGSFEQRMDPHWASAKFFSVMKSDCPRKFGPNYLTSTQLYEVAQEVQRSRFPTYYAKHEEAAARLVADLANSGIGDESPKRVSLARKSDLALKRNTPTQIPFDAEYSDGGDQHPDKGGPAFIASNADYIATAAATLADVASGTTIQTRFLEIDAKGATVKEGPIEEHIATGGNTYISQTRSGAVCDPGNRVVWTIELVNGPTDGKVTYAEVQANYWPR</sequence>
<organism evidence="1 2">
    <name type="scientific">Streptomyces luteosporeus</name>
    <dbReference type="NCBI Taxonomy" id="173856"/>
    <lineage>
        <taxon>Bacteria</taxon>
        <taxon>Bacillati</taxon>
        <taxon>Actinomycetota</taxon>
        <taxon>Actinomycetes</taxon>
        <taxon>Kitasatosporales</taxon>
        <taxon>Streptomycetaceae</taxon>
        <taxon>Streptomyces</taxon>
    </lineage>
</organism>
<proteinExistence type="predicted"/>
<evidence type="ECO:0000313" key="2">
    <source>
        <dbReference type="Proteomes" id="UP001500886"/>
    </source>
</evidence>
<comment type="caution">
    <text evidence="1">The sequence shown here is derived from an EMBL/GenBank/DDBJ whole genome shotgun (WGS) entry which is preliminary data.</text>
</comment>
<name>A0ABN3TQM8_9ACTN</name>